<keyword evidence="1" id="KW-0378">Hydrolase</keyword>
<dbReference type="Pfam" id="PF14244">
    <property type="entry name" value="Retrotran_gag_3"/>
    <property type="match status" value="1"/>
</dbReference>
<dbReference type="EMBL" id="JAAIUW010000007">
    <property type="protein sequence ID" value="KAF7823637.1"/>
    <property type="molecule type" value="Genomic_DNA"/>
</dbReference>
<dbReference type="GO" id="GO:0015074">
    <property type="term" value="P:DNA integration"/>
    <property type="evidence" value="ECO:0007669"/>
    <property type="project" value="InterPro"/>
</dbReference>
<dbReference type="OrthoDB" id="1434891at2759"/>
<dbReference type="InterPro" id="IPR036397">
    <property type="entry name" value="RNaseH_sf"/>
</dbReference>
<dbReference type="GO" id="GO:0006508">
    <property type="term" value="P:proteolysis"/>
    <property type="evidence" value="ECO:0007669"/>
    <property type="project" value="UniProtKB-KW"/>
</dbReference>
<dbReference type="InterPro" id="IPR012337">
    <property type="entry name" value="RNaseH-like_sf"/>
</dbReference>
<dbReference type="PANTHER" id="PTHR42648:SF31">
    <property type="entry name" value="RNA-DIRECTED DNA POLYMERASE"/>
    <property type="match status" value="1"/>
</dbReference>
<dbReference type="SUPFAM" id="SSF53098">
    <property type="entry name" value="Ribonuclease H-like"/>
    <property type="match status" value="1"/>
</dbReference>
<evidence type="ECO:0000256" key="2">
    <source>
        <dbReference type="SAM" id="MobiDB-lite"/>
    </source>
</evidence>
<evidence type="ECO:0000313" key="5">
    <source>
        <dbReference type="Proteomes" id="UP000634136"/>
    </source>
</evidence>
<name>A0A834TLL9_9FABA</name>
<dbReference type="Gene3D" id="3.30.420.10">
    <property type="entry name" value="Ribonuclease H-like superfamily/Ribonuclease H"/>
    <property type="match status" value="1"/>
</dbReference>
<dbReference type="PROSITE" id="PS50994">
    <property type="entry name" value="INTEGRASE"/>
    <property type="match status" value="1"/>
</dbReference>
<gene>
    <name evidence="4" type="ORF">G2W53_021781</name>
</gene>
<proteinExistence type="predicted"/>
<evidence type="ECO:0000313" key="4">
    <source>
        <dbReference type="EMBL" id="KAF7823637.1"/>
    </source>
</evidence>
<dbReference type="PANTHER" id="PTHR42648">
    <property type="entry name" value="TRANSPOSASE, PUTATIVE-RELATED"/>
    <property type="match status" value="1"/>
</dbReference>
<comment type="caution">
    <text evidence="4">The sequence shown here is derived from an EMBL/GenBank/DDBJ whole genome shotgun (WGS) entry which is preliminary data.</text>
</comment>
<evidence type="ECO:0000256" key="1">
    <source>
        <dbReference type="ARBA" id="ARBA00022670"/>
    </source>
</evidence>
<dbReference type="GO" id="GO:0008233">
    <property type="term" value="F:peptidase activity"/>
    <property type="evidence" value="ECO:0007669"/>
    <property type="project" value="UniProtKB-KW"/>
</dbReference>
<dbReference type="InterPro" id="IPR029472">
    <property type="entry name" value="Copia-like_N"/>
</dbReference>
<accession>A0A834TLL9</accession>
<dbReference type="Pfam" id="PF25597">
    <property type="entry name" value="SH3_retrovirus"/>
    <property type="match status" value="1"/>
</dbReference>
<dbReference type="AlphaFoldDB" id="A0A834TLL9"/>
<protein>
    <submittedName>
        <fullName evidence="4">Retroelement pol polyprotein-like</fullName>
    </submittedName>
</protein>
<dbReference type="Pfam" id="PF00665">
    <property type="entry name" value="rve"/>
    <property type="match status" value="1"/>
</dbReference>
<dbReference type="GO" id="GO:0003676">
    <property type="term" value="F:nucleic acid binding"/>
    <property type="evidence" value="ECO:0007669"/>
    <property type="project" value="InterPro"/>
</dbReference>
<reference evidence="4" key="1">
    <citation type="submission" date="2020-09" db="EMBL/GenBank/DDBJ databases">
        <title>Genome-Enabled Discovery of Anthraquinone Biosynthesis in Senna tora.</title>
        <authorList>
            <person name="Kang S.-H."/>
            <person name="Pandey R.P."/>
            <person name="Lee C.-M."/>
            <person name="Sim J.-S."/>
            <person name="Jeong J.-T."/>
            <person name="Choi B.-S."/>
            <person name="Jung M."/>
            <person name="Ginzburg D."/>
            <person name="Zhao K."/>
            <person name="Won S.Y."/>
            <person name="Oh T.-J."/>
            <person name="Yu Y."/>
            <person name="Kim N.-H."/>
            <person name="Lee O.R."/>
            <person name="Lee T.-H."/>
            <person name="Bashyal P."/>
            <person name="Kim T.-S."/>
            <person name="Lee W.-H."/>
            <person name="Kawkins C."/>
            <person name="Kim C.-K."/>
            <person name="Kim J.S."/>
            <person name="Ahn B.O."/>
            <person name="Rhee S.Y."/>
            <person name="Sohng J.K."/>
        </authorList>
    </citation>
    <scope>NUCLEOTIDE SEQUENCE</scope>
    <source>
        <tissue evidence="4">Leaf</tissue>
    </source>
</reference>
<dbReference type="InterPro" id="IPR001584">
    <property type="entry name" value="Integrase_cat-core"/>
</dbReference>
<keyword evidence="1" id="KW-0645">Protease</keyword>
<feature type="region of interest" description="Disordered" evidence="2">
    <location>
        <begin position="849"/>
        <end position="868"/>
    </location>
</feature>
<dbReference type="InterPro" id="IPR057670">
    <property type="entry name" value="SH3_retrovirus"/>
</dbReference>
<dbReference type="Pfam" id="PF22936">
    <property type="entry name" value="Pol_BBD"/>
    <property type="match status" value="1"/>
</dbReference>
<keyword evidence="5" id="KW-1185">Reference proteome</keyword>
<feature type="domain" description="Integrase catalytic" evidence="3">
    <location>
        <begin position="516"/>
        <end position="694"/>
    </location>
</feature>
<dbReference type="InterPro" id="IPR054722">
    <property type="entry name" value="PolX-like_BBD"/>
</dbReference>
<feature type="region of interest" description="Disordered" evidence="2">
    <location>
        <begin position="1"/>
        <end position="30"/>
    </location>
</feature>
<organism evidence="4 5">
    <name type="scientific">Senna tora</name>
    <dbReference type="NCBI Taxonomy" id="362788"/>
    <lineage>
        <taxon>Eukaryota</taxon>
        <taxon>Viridiplantae</taxon>
        <taxon>Streptophyta</taxon>
        <taxon>Embryophyta</taxon>
        <taxon>Tracheophyta</taxon>
        <taxon>Spermatophyta</taxon>
        <taxon>Magnoliopsida</taxon>
        <taxon>eudicotyledons</taxon>
        <taxon>Gunneridae</taxon>
        <taxon>Pentapetalae</taxon>
        <taxon>rosids</taxon>
        <taxon>fabids</taxon>
        <taxon>Fabales</taxon>
        <taxon>Fabaceae</taxon>
        <taxon>Caesalpinioideae</taxon>
        <taxon>Cassia clade</taxon>
        <taxon>Senna</taxon>
    </lineage>
</organism>
<feature type="compositionally biased region" description="Basic and acidic residues" evidence="2">
    <location>
        <begin position="850"/>
        <end position="868"/>
    </location>
</feature>
<dbReference type="InterPro" id="IPR039537">
    <property type="entry name" value="Retrotran_Ty1/copia-like"/>
</dbReference>
<evidence type="ECO:0000259" key="3">
    <source>
        <dbReference type="PROSITE" id="PS50994"/>
    </source>
</evidence>
<dbReference type="Proteomes" id="UP000634136">
    <property type="component" value="Unassembled WGS sequence"/>
</dbReference>
<feature type="region of interest" description="Disordered" evidence="2">
    <location>
        <begin position="263"/>
        <end position="293"/>
    </location>
</feature>
<sequence length="868" mass="99135">MATPSESSSGNEKSDQLSQPGKNPTWTLTNADQPGVALVTSPLIGSNYIAWSIAFRTALEAKRKIGFINGTLPKPTDSTEYEIWKPIDSMREMVTTEQGTDTIIKYWNRLHRWWDEWARLSPSPRCHCGKCTCEVNKRLEEKESSSRLMQFLMGLNQSFDALRGQILNLDPMPAVNRAYNMAIQLERQREVNLTYGGSIAGTSTQEGSEMVMAMKGTRNEGYRRRETKEEKYSKYCEHCHMNGHLKEACFKLQGYPEWYKELKKRNPNGKKPPSMAANVADSPLEDPSTEKTEQGNQMAVLSMLMKELTKAMKGGSTESVSFAQLGNFAGNTNNSMKTCQYAWIIDTGASSHICHTKLLMHNVKTLNKPLKMHLPTGHAMNVLEAGSVLLKTGIEIHYVLYIPSFKYNLLSVSKLAKDLNVTVTFDSHHCLIQDLKTRRTLAKGKVDGNLYLLDIRSSKKETSSREHCNSVNSCKTCTWHNRLGHCPLTVLKQIEEIKVNDENFPTACDICHFAKQQRNPFSKSITRSDSIFDLIHVDLWGPYKEKCTLTNATYFLTIVDDHSRVTWVFLIQHKHMVPQLLCNFITMIKNQYGKSIKSVRTDRGTEFTNTQCDSFFKEKGIEHQKTCSYTPQQNGVVERKHKHILQIARALMFQSNLPKGFWGEAIMTSVYIMNRLPSTTLKGKTPYETLMGKRADYDRLRTFGSLCYITNTAPHKDKFESRAYKCVFLGYASGYKAYKVYNMVNHKLHISRDVVFFEEIFPFQEKDKDLESTIPTTVQSSGDSEHLQVYDEQVDNQQNGQNCEETERMRDDASDFHSDIEEDLRQDTEVDNQQIISKHMYSLATGVAEVDEKRANRTTKTRPEQHNS</sequence>